<dbReference type="GO" id="GO:0003735">
    <property type="term" value="F:structural constituent of ribosome"/>
    <property type="evidence" value="ECO:0007669"/>
    <property type="project" value="InterPro"/>
</dbReference>
<dbReference type="Pfam" id="PF01020">
    <property type="entry name" value="Ribosomal_L40e"/>
    <property type="match status" value="1"/>
</dbReference>
<dbReference type="GO" id="GO:0006412">
    <property type="term" value="P:translation"/>
    <property type="evidence" value="ECO:0007669"/>
    <property type="project" value="UniProtKB-UniRule"/>
</dbReference>
<feature type="domain" description="Large ribosomal subunit protein eL40" evidence="4">
    <location>
        <begin position="1"/>
        <end position="46"/>
    </location>
</feature>
<reference evidence="6" key="1">
    <citation type="submission" date="2016-10" db="EMBL/GenBank/DDBJ databases">
        <authorList>
            <person name="Varghese N."/>
            <person name="Submissions S."/>
        </authorList>
    </citation>
    <scope>NUCLEOTIDE SEQUENCE [LARGE SCALE GENOMIC DNA]</scope>
    <source>
        <strain evidence="6">CGMCC 1.10118</strain>
    </source>
</reference>
<evidence type="ECO:0000313" key="5">
    <source>
        <dbReference type="EMBL" id="SDX66813.1"/>
    </source>
</evidence>
<keyword evidence="1 3" id="KW-0689">Ribosomal protein</keyword>
<dbReference type="RefSeq" id="WP_089765006.1">
    <property type="nucleotide sequence ID" value="NZ_FNPB01000001.1"/>
</dbReference>
<accession>A0A1H3DJY7</accession>
<name>A0A1H3DJY7_9EURY</name>
<evidence type="ECO:0000256" key="2">
    <source>
        <dbReference type="ARBA" id="ARBA00023274"/>
    </source>
</evidence>
<dbReference type="Gene3D" id="4.10.1060.50">
    <property type="match status" value="1"/>
</dbReference>
<dbReference type="InterPro" id="IPR023657">
    <property type="entry name" value="Ribosomal_eL40_arc"/>
</dbReference>
<organism evidence="5 6">
    <name type="scientific">Halobellus clavatus</name>
    <dbReference type="NCBI Taxonomy" id="660517"/>
    <lineage>
        <taxon>Archaea</taxon>
        <taxon>Methanobacteriati</taxon>
        <taxon>Methanobacteriota</taxon>
        <taxon>Stenosarchaea group</taxon>
        <taxon>Halobacteria</taxon>
        <taxon>Halobacteriales</taxon>
        <taxon>Haloferacaceae</taxon>
        <taxon>Halobellus</taxon>
    </lineage>
</organism>
<proteinExistence type="inferred from homology"/>
<evidence type="ECO:0000313" key="6">
    <source>
        <dbReference type="Proteomes" id="UP000199170"/>
    </source>
</evidence>
<dbReference type="HAMAP" id="MF_00788">
    <property type="entry name" value="Ribosomal_eL40"/>
    <property type="match status" value="1"/>
</dbReference>
<gene>
    <name evidence="3" type="primary">rpl40e</name>
    <name evidence="5" type="ORF">SAMN04487946_101624</name>
</gene>
<dbReference type="Proteomes" id="UP000199170">
    <property type="component" value="Unassembled WGS sequence"/>
</dbReference>
<dbReference type="PANTHER" id="PTHR39649">
    <property type="entry name" value="50S RIBOSOMAL PROTEIN L40E"/>
    <property type="match status" value="1"/>
</dbReference>
<evidence type="ECO:0000256" key="1">
    <source>
        <dbReference type="ARBA" id="ARBA00022980"/>
    </source>
</evidence>
<dbReference type="EMBL" id="FNPB01000001">
    <property type="protein sequence ID" value="SDX66813.1"/>
    <property type="molecule type" value="Genomic_DNA"/>
</dbReference>
<protein>
    <recommendedName>
        <fullName evidence="3">Large ribosomal subunit protein eL40</fullName>
    </recommendedName>
</protein>
<evidence type="ECO:0000256" key="3">
    <source>
        <dbReference type="HAMAP-Rule" id="MF_00788"/>
    </source>
</evidence>
<dbReference type="InterPro" id="IPR038587">
    <property type="entry name" value="Ribosomal_eL40_sf"/>
</dbReference>
<dbReference type="OrthoDB" id="45138at2157"/>
<dbReference type="InterPro" id="IPR001975">
    <property type="entry name" value="Ribosomal_eL40_dom"/>
</dbReference>
<dbReference type="AlphaFoldDB" id="A0A1H3DJY7"/>
<dbReference type="InterPro" id="IPR011332">
    <property type="entry name" value="Ribosomal_zn-bd"/>
</dbReference>
<dbReference type="PANTHER" id="PTHR39649:SF1">
    <property type="entry name" value="LARGE RIBOSOMAL SUBUNIT PROTEIN EL40"/>
    <property type="match status" value="1"/>
</dbReference>
<dbReference type="NCBIfam" id="NF003161">
    <property type="entry name" value="PRK04136.1"/>
    <property type="match status" value="1"/>
</dbReference>
<comment type="similarity">
    <text evidence="3">Belongs to the eukaryotic ribosomal protein eL40 family.</text>
</comment>
<dbReference type="SUPFAM" id="SSF57829">
    <property type="entry name" value="Zn-binding ribosomal proteins"/>
    <property type="match status" value="1"/>
</dbReference>
<dbReference type="GO" id="GO:1990904">
    <property type="term" value="C:ribonucleoprotein complex"/>
    <property type="evidence" value="ECO:0007669"/>
    <property type="project" value="UniProtKB-KW"/>
</dbReference>
<dbReference type="SMART" id="SM01377">
    <property type="entry name" value="Ribosomal_L40e"/>
    <property type="match status" value="1"/>
</dbReference>
<sequence>MPKNEAAVKRMLEKQICMRCNARNPQRAEQCRKCGYKNLRPKSKERRAA</sequence>
<keyword evidence="6" id="KW-1185">Reference proteome</keyword>
<keyword evidence="2 3" id="KW-0687">Ribonucleoprotein</keyword>
<dbReference type="STRING" id="660517.SAMN04487946_101624"/>
<evidence type="ECO:0000259" key="4">
    <source>
        <dbReference type="SMART" id="SM01377"/>
    </source>
</evidence>
<dbReference type="GO" id="GO:0005840">
    <property type="term" value="C:ribosome"/>
    <property type="evidence" value="ECO:0007669"/>
    <property type="project" value="UniProtKB-KW"/>
</dbReference>